<proteinExistence type="predicted"/>
<protein>
    <submittedName>
        <fullName evidence="1">Uncharacterized protein</fullName>
    </submittedName>
</protein>
<sequence length="70" mass="7863">MTHEDRPLDGWTSCTGCATWRSTMIAGRATLRAAVRHAWRDIARLLRANFVSGGRRRRPTSGDVVTADFF</sequence>
<organism evidence="1 2">
    <name type="scientific">Dorcoceras hygrometricum</name>
    <dbReference type="NCBI Taxonomy" id="472368"/>
    <lineage>
        <taxon>Eukaryota</taxon>
        <taxon>Viridiplantae</taxon>
        <taxon>Streptophyta</taxon>
        <taxon>Embryophyta</taxon>
        <taxon>Tracheophyta</taxon>
        <taxon>Spermatophyta</taxon>
        <taxon>Magnoliopsida</taxon>
        <taxon>eudicotyledons</taxon>
        <taxon>Gunneridae</taxon>
        <taxon>Pentapetalae</taxon>
        <taxon>asterids</taxon>
        <taxon>lamiids</taxon>
        <taxon>Lamiales</taxon>
        <taxon>Gesneriaceae</taxon>
        <taxon>Didymocarpoideae</taxon>
        <taxon>Trichosporeae</taxon>
        <taxon>Loxocarpinae</taxon>
        <taxon>Dorcoceras</taxon>
    </lineage>
</organism>
<name>A0A2Z7A0Z2_9LAMI</name>
<dbReference type="AlphaFoldDB" id="A0A2Z7A0Z2"/>
<dbReference type="Proteomes" id="UP000250235">
    <property type="component" value="Unassembled WGS sequence"/>
</dbReference>
<reference evidence="1 2" key="1">
    <citation type="journal article" date="2015" name="Proc. Natl. Acad. Sci. U.S.A.">
        <title>The resurrection genome of Boea hygrometrica: A blueprint for survival of dehydration.</title>
        <authorList>
            <person name="Xiao L."/>
            <person name="Yang G."/>
            <person name="Zhang L."/>
            <person name="Yang X."/>
            <person name="Zhao S."/>
            <person name="Ji Z."/>
            <person name="Zhou Q."/>
            <person name="Hu M."/>
            <person name="Wang Y."/>
            <person name="Chen M."/>
            <person name="Xu Y."/>
            <person name="Jin H."/>
            <person name="Xiao X."/>
            <person name="Hu G."/>
            <person name="Bao F."/>
            <person name="Hu Y."/>
            <person name="Wan P."/>
            <person name="Li L."/>
            <person name="Deng X."/>
            <person name="Kuang T."/>
            <person name="Xiang C."/>
            <person name="Zhu J.K."/>
            <person name="Oliver M.J."/>
            <person name="He Y."/>
        </authorList>
    </citation>
    <scope>NUCLEOTIDE SEQUENCE [LARGE SCALE GENOMIC DNA]</scope>
    <source>
        <strain evidence="2">cv. XS01</strain>
    </source>
</reference>
<dbReference type="EMBL" id="KV097775">
    <property type="protein sequence ID" value="KZT76738.1"/>
    <property type="molecule type" value="Genomic_DNA"/>
</dbReference>
<evidence type="ECO:0000313" key="2">
    <source>
        <dbReference type="Proteomes" id="UP000250235"/>
    </source>
</evidence>
<gene>
    <name evidence="1" type="ORF">F511_46237</name>
</gene>
<evidence type="ECO:0000313" key="1">
    <source>
        <dbReference type="EMBL" id="KZT76738.1"/>
    </source>
</evidence>
<keyword evidence="2" id="KW-1185">Reference proteome</keyword>
<accession>A0A2Z7A0Z2</accession>